<dbReference type="InterPro" id="IPR051553">
    <property type="entry name" value="Ran_GTPase-activating"/>
</dbReference>
<dbReference type="InterPro" id="IPR000408">
    <property type="entry name" value="Reg_chr_condens"/>
</dbReference>
<dbReference type="SUPFAM" id="SSF50985">
    <property type="entry name" value="RCC1/BLIP-II"/>
    <property type="match status" value="3"/>
</dbReference>
<organism evidence="1">
    <name type="scientific">uncultured bacterium</name>
    <name type="common">gcode 4</name>
    <dbReference type="NCBI Taxonomy" id="1234023"/>
    <lineage>
        <taxon>Bacteria</taxon>
        <taxon>environmental samples</taxon>
    </lineage>
</organism>
<dbReference type="GO" id="GO:0005737">
    <property type="term" value="C:cytoplasm"/>
    <property type="evidence" value="ECO:0007669"/>
    <property type="project" value="TreeGrafter"/>
</dbReference>
<name>K2G1V8_9BACT</name>
<gene>
    <name evidence="1" type="ORF">ACD_2C00214G0001</name>
</gene>
<dbReference type="InterPro" id="IPR009091">
    <property type="entry name" value="RCC1/BLIP-II"/>
</dbReference>
<dbReference type="EMBL" id="AMFJ01000214">
    <property type="protein sequence ID" value="EKE29158.1"/>
    <property type="molecule type" value="Genomic_DNA"/>
</dbReference>
<dbReference type="Gene3D" id="2.130.10.30">
    <property type="entry name" value="Regulator of chromosome condensation 1/beta-lactamase-inhibitor protein II"/>
    <property type="match status" value="4"/>
</dbReference>
<dbReference type="Pfam" id="PF13540">
    <property type="entry name" value="RCC1_2"/>
    <property type="match status" value="3"/>
</dbReference>
<dbReference type="PANTHER" id="PTHR45982:SF1">
    <property type="entry name" value="REGULATOR OF CHROMOSOME CONDENSATION"/>
    <property type="match status" value="1"/>
</dbReference>
<proteinExistence type="predicted"/>
<dbReference type="AlphaFoldDB" id="K2G1V8"/>
<reference evidence="1" key="1">
    <citation type="journal article" date="2012" name="Science">
        <title>Fermentation, hydrogen, and sulfur metabolism in multiple uncultivated bacterial phyla.</title>
        <authorList>
            <person name="Wrighton K.C."/>
            <person name="Thomas B.C."/>
            <person name="Sharon I."/>
            <person name="Miller C.S."/>
            <person name="Castelle C.J."/>
            <person name="VerBerkmoes N.C."/>
            <person name="Wilkins M.J."/>
            <person name="Hettich R.L."/>
            <person name="Lipton M.S."/>
            <person name="Williams K.H."/>
            <person name="Long P.E."/>
            <person name="Banfield J.F."/>
        </authorList>
    </citation>
    <scope>NUCLEOTIDE SEQUENCE [LARGE SCALE GENOMIC DNA]</scope>
</reference>
<dbReference type="GO" id="GO:0005085">
    <property type="term" value="F:guanyl-nucleotide exchange factor activity"/>
    <property type="evidence" value="ECO:0007669"/>
    <property type="project" value="TreeGrafter"/>
</dbReference>
<dbReference type="PROSITE" id="PS50012">
    <property type="entry name" value="RCC1_3"/>
    <property type="match status" value="2"/>
</dbReference>
<accession>K2G1V8</accession>
<dbReference type="Pfam" id="PF00415">
    <property type="entry name" value="RCC1"/>
    <property type="match status" value="1"/>
</dbReference>
<protein>
    <submittedName>
        <fullName evidence="1">Regulator of chromosome condensation, RCC1</fullName>
    </submittedName>
</protein>
<evidence type="ECO:0000313" key="1">
    <source>
        <dbReference type="EMBL" id="EKE29158.1"/>
    </source>
</evidence>
<dbReference type="PANTHER" id="PTHR45982">
    <property type="entry name" value="REGULATOR OF CHROMOSOME CONDENSATION"/>
    <property type="match status" value="1"/>
</dbReference>
<comment type="caution">
    <text evidence="1">The sequence shown here is derived from an EMBL/GenBank/DDBJ whole genome shotgun (WGS) entry which is preliminary data.</text>
</comment>
<sequence>MWTWSSTWTWTGLPEAQPSSTTVFTKTLAVGSAHTCAIKSDWTVYCWWQNMSWQLWDWYITTSRTTAIQVKWVWWAWNLTWASQIAAWSNYNCSKISDWTVSCWWYNTNGQLWDNSVSQRNTPVKTVWEWWTWTILSDVSQLTAGSAHTCALKSDWTVSCWWYNNKNQVWDGSATSRRFPVKVLWTWWTWTTLGWISQVVAWYDHTCAIQNDWKVVCWWSNNYGQLWDWTTVQKNYPVPVTWLTDAVQIYWGYLFTCALKSDGTVYCWWYNNYSQLWDWTVNNQNTPIQSSVSGVSRITGWWYSMCALKTVWTVYCWWYNNLWQLWDWTNVQKNSPVQVVGVWWTWNLADAKDIAWSNAHVCVLKTDNSVYCWGDNNYWDLWDNYNVARYYPVQVASISPTFTDVAQIESGWFHSCATKADWNAYCWWDDFYSQLWDWTAVSRSSPIRVGLSWISKLSWWYRHTCAVKTDWSAYCWWYNNYWTIWDGTFSSSVYKTTPTLVSWLSWMSDVSAGWMSTCALKNDWTVFCWWSGSSWLLWNWLTTQQNSPVQVKWVGWTWTLSWITQIDVWYWHACGLHTSWSVYCWGSNSSGQLWDGTTTARTTPVQVKVNASTYLWWITQITVWQSHTCATASDWNAYCWWYNSKWQLWDDSIINRSYPVQVSGLSWVSQITSNMYSFHTCAKKTDWTAYCWGDNSNGQLWNDSTTDSKTPVQVSGMSWVSQISAWWYLSYYHTCASKTDWTAYCWWGNGYWELWDFYLSTNRKVPYQVVWLPMPWTLN</sequence>